<reference evidence="3" key="1">
    <citation type="submission" date="2021-05" db="EMBL/GenBank/DDBJ databases">
        <authorList>
            <person name="Alioto T."/>
            <person name="Alioto T."/>
            <person name="Gomez Garrido J."/>
        </authorList>
    </citation>
    <scope>NUCLEOTIDE SEQUENCE</scope>
</reference>
<proteinExistence type="predicted"/>
<feature type="region of interest" description="Disordered" evidence="1">
    <location>
        <begin position="47"/>
        <end position="68"/>
    </location>
</feature>
<name>A0A8D8FS60_CULPI</name>
<sequence>MPVASATVAVTYPAKVTQLIHRVDQEEPNAKHNLRVLLQSIANLRKHVDQRRGQQHSGSEAQQERDQRREALPIALGTKQWQDTGDKASQPERQNGQQFGFVLAHAGVGFEQNARNVDQRAMLLVGQIHRSVRDRDIRDGCWTTEFLLRRAGHSQGLIICLCCFCGLVFCYVATD</sequence>
<organism evidence="3">
    <name type="scientific">Culex pipiens</name>
    <name type="common">House mosquito</name>
    <dbReference type="NCBI Taxonomy" id="7175"/>
    <lineage>
        <taxon>Eukaryota</taxon>
        <taxon>Metazoa</taxon>
        <taxon>Ecdysozoa</taxon>
        <taxon>Arthropoda</taxon>
        <taxon>Hexapoda</taxon>
        <taxon>Insecta</taxon>
        <taxon>Pterygota</taxon>
        <taxon>Neoptera</taxon>
        <taxon>Endopterygota</taxon>
        <taxon>Diptera</taxon>
        <taxon>Nematocera</taxon>
        <taxon>Culicoidea</taxon>
        <taxon>Culicidae</taxon>
        <taxon>Culicinae</taxon>
        <taxon>Culicini</taxon>
        <taxon>Culex</taxon>
        <taxon>Culex</taxon>
    </lineage>
</organism>
<evidence type="ECO:0000313" key="3">
    <source>
        <dbReference type="EMBL" id="CAG6481646.1"/>
    </source>
</evidence>
<keyword evidence="2" id="KW-0472">Membrane</keyword>
<dbReference type="AlphaFoldDB" id="A0A8D8FS60"/>
<evidence type="ECO:0000256" key="2">
    <source>
        <dbReference type="SAM" id="Phobius"/>
    </source>
</evidence>
<dbReference type="EMBL" id="HBUE01091200">
    <property type="protein sequence ID" value="CAG6481646.1"/>
    <property type="molecule type" value="Transcribed_RNA"/>
</dbReference>
<accession>A0A8D8FS60</accession>
<evidence type="ECO:0000256" key="1">
    <source>
        <dbReference type="SAM" id="MobiDB-lite"/>
    </source>
</evidence>
<keyword evidence="2" id="KW-0812">Transmembrane</keyword>
<feature type="transmembrane region" description="Helical" evidence="2">
    <location>
        <begin position="156"/>
        <end position="174"/>
    </location>
</feature>
<keyword evidence="2" id="KW-1133">Transmembrane helix</keyword>
<protein>
    <submittedName>
        <fullName evidence="3">(northern house mosquito) hypothetical protein</fullName>
    </submittedName>
</protein>